<dbReference type="Gene3D" id="3.40.190.10">
    <property type="entry name" value="Periplasmic binding protein-like II"/>
    <property type="match status" value="2"/>
</dbReference>
<dbReference type="PIRSF" id="PIRSF002756">
    <property type="entry name" value="PstS"/>
    <property type="match status" value="1"/>
</dbReference>
<dbReference type="InterPro" id="IPR024370">
    <property type="entry name" value="PBP_domain"/>
</dbReference>
<protein>
    <recommendedName>
        <fullName evidence="4">Phosphate-binding protein</fullName>
    </recommendedName>
</protein>
<evidence type="ECO:0000313" key="8">
    <source>
        <dbReference type="Proteomes" id="UP000030848"/>
    </source>
</evidence>
<evidence type="ECO:0000259" key="6">
    <source>
        <dbReference type="Pfam" id="PF12849"/>
    </source>
</evidence>
<dbReference type="EMBL" id="JRZE01000003">
    <property type="protein sequence ID" value="KHF44499.1"/>
    <property type="molecule type" value="Genomic_DNA"/>
</dbReference>
<keyword evidence="3 4" id="KW-0592">Phosphate transport</keyword>
<dbReference type="InterPro" id="IPR005673">
    <property type="entry name" value="ABC_phos-bd_PstS"/>
</dbReference>
<dbReference type="Proteomes" id="UP000030848">
    <property type="component" value="Unassembled WGS sequence"/>
</dbReference>
<reference evidence="7 8" key="1">
    <citation type="submission" date="2014-10" db="EMBL/GenBank/DDBJ databases">
        <title>Genome sequence of Micropolyspora internatus JCM3315.</title>
        <authorList>
            <person name="Shin S.-K."/>
            <person name="Yi H."/>
        </authorList>
    </citation>
    <scope>NUCLEOTIDE SEQUENCE [LARGE SCALE GENOMIC DNA]</scope>
    <source>
        <strain evidence="7 8">JCM 3315</strain>
    </source>
</reference>
<feature type="chain" id="PRO_5039650819" description="Phosphate-binding protein" evidence="5">
    <location>
        <begin position="24"/>
        <end position="365"/>
    </location>
</feature>
<comment type="caution">
    <text evidence="7">The sequence shown here is derived from an EMBL/GenBank/DDBJ whole genome shotgun (WGS) entry which is preliminary data.</text>
</comment>
<evidence type="ECO:0000256" key="4">
    <source>
        <dbReference type="PIRNR" id="PIRNR002756"/>
    </source>
</evidence>
<dbReference type="SUPFAM" id="SSF53850">
    <property type="entry name" value="Periplasmic binding protein-like II"/>
    <property type="match status" value="1"/>
</dbReference>
<keyword evidence="5" id="KW-0732">Signal</keyword>
<dbReference type="RefSeq" id="WP_015788015.1">
    <property type="nucleotide sequence ID" value="NZ_FOWS01000004.1"/>
</dbReference>
<dbReference type="PROSITE" id="PS51257">
    <property type="entry name" value="PROKAR_LIPOPROTEIN"/>
    <property type="match status" value="1"/>
</dbReference>
<evidence type="ECO:0000256" key="5">
    <source>
        <dbReference type="SAM" id="SignalP"/>
    </source>
</evidence>
<organism evidence="7 8">
    <name type="scientific">Saccharomonospora viridis</name>
    <dbReference type="NCBI Taxonomy" id="1852"/>
    <lineage>
        <taxon>Bacteria</taxon>
        <taxon>Bacillati</taxon>
        <taxon>Actinomycetota</taxon>
        <taxon>Actinomycetes</taxon>
        <taxon>Pseudonocardiales</taxon>
        <taxon>Pseudonocardiaceae</taxon>
        <taxon>Saccharomonospora</taxon>
    </lineage>
</organism>
<evidence type="ECO:0000256" key="2">
    <source>
        <dbReference type="ARBA" id="ARBA00022448"/>
    </source>
</evidence>
<dbReference type="GO" id="GO:0042301">
    <property type="term" value="F:phosphate ion binding"/>
    <property type="evidence" value="ECO:0007669"/>
    <property type="project" value="InterPro"/>
</dbReference>
<dbReference type="Pfam" id="PF12849">
    <property type="entry name" value="PBP_like_2"/>
    <property type="match status" value="1"/>
</dbReference>
<accession>A0A837D9F4</accession>
<gene>
    <name evidence="7" type="ORF">MINT15_13810</name>
</gene>
<dbReference type="PANTHER" id="PTHR42996">
    <property type="entry name" value="PHOSPHATE-BINDING PROTEIN PSTS"/>
    <property type="match status" value="1"/>
</dbReference>
<keyword evidence="2 4" id="KW-0813">Transport</keyword>
<sequence length="365" mass="37966">MKRFPLGRVIALPAAAALTLGIAACGSVNERGDNQGGNGSELSGTISGAGASSQEAAQKAWQAGFLGSHPDVTVNYDPIGSGGGREQFINGGSDFGGTDAFLTDDELAAAQERCGEVVEIPTYVSPVAVIFNLKGVNELNLKPSTIAKIFNQKITKWNDPEIAADNPDVDLPDLGITPVNRSDESGTTENFTEYLKAAAPEEWPHEPSDSWPVNGGEAAQGTSGVVQAVSNGNGTIGYADASQAGDLGTVKVGVGDDFVAYSPQAAAKVLEVSERIEGRGDYSFAYDLARDTTEEGTYPIVLVSYALACTNYDDANKAELVKAYFDYMISSEGQQASAQHAGSAPISDALREEIQPAIDAIGSGS</sequence>
<evidence type="ECO:0000313" key="7">
    <source>
        <dbReference type="EMBL" id="KHF44499.1"/>
    </source>
</evidence>
<proteinExistence type="inferred from homology"/>
<dbReference type="CDD" id="cd13565">
    <property type="entry name" value="PBP2_PstS"/>
    <property type="match status" value="1"/>
</dbReference>
<comment type="similarity">
    <text evidence="1 4">Belongs to the PstS family.</text>
</comment>
<feature type="domain" description="PBP" evidence="6">
    <location>
        <begin position="42"/>
        <end position="332"/>
    </location>
</feature>
<dbReference type="NCBIfam" id="TIGR00975">
    <property type="entry name" value="3a0107s03"/>
    <property type="match status" value="1"/>
</dbReference>
<name>A0A837D9F4_9PSEU</name>
<evidence type="ECO:0000256" key="3">
    <source>
        <dbReference type="ARBA" id="ARBA00022592"/>
    </source>
</evidence>
<feature type="signal peptide" evidence="5">
    <location>
        <begin position="1"/>
        <end position="23"/>
    </location>
</feature>
<dbReference type="InterPro" id="IPR050962">
    <property type="entry name" value="Phosphate-bind_PstS"/>
</dbReference>
<evidence type="ECO:0000256" key="1">
    <source>
        <dbReference type="ARBA" id="ARBA00008725"/>
    </source>
</evidence>
<dbReference type="PANTHER" id="PTHR42996:SF1">
    <property type="entry name" value="PHOSPHATE-BINDING PROTEIN PSTS"/>
    <property type="match status" value="1"/>
</dbReference>
<dbReference type="OMA" id="FPYPVYA"/>
<dbReference type="AlphaFoldDB" id="A0A837D9F4"/>
<dbReference type="GO" id="GO:0043190">
    <property type="term" value="C:ATP-binding cassette (ABC) transporter complex"/>
    <property type="evidence" value="ECO:0007669"/>
    <property type="project" value="InterPro"/>
</dbReference>
<dbReference type="OrthoDB" id="9801510at2"/>
<dbReference type="GO" id="GO:0035435">
    <property type="term" value="P:phosphate ion transmembrane transport"/>
    <property type="evidence" value="ECO:0007669"/>
    <property type="project" value="InterPro"/>
</dbReference>